<dbReference type="EMBL" id="JBFXLS010000011">
    <property type="protein sequence ID" value="KAL2830842.1"/>
    <property type="molecule type" value="Genomic_DNA"/>
</dbReference>
<keyword evidence="2" id="KW-0732">Signal</keyword>
<dbReference type="Pfam" id="PF23584">
    <property type="entry name" value="DUF7136"/>
    <property type="match status" value="1"/>
</dbReference>
<evidence type="ECO:0000313" key="4">
    <source>
        <dbReference type="EMBL" id="KAL2830842.1"/>
    </source>
</evidence>
<dbReference type="Proteomes" id="UP001610335">
    <property type="component" value="Unassembled WGS sequence"/>
</dbReference>
<feature type="chain" id="PRO_5045477950" description="DUF7136 domain-containing protein" evidence="2">
    <location>
        <begin position="20"/>
        <end position="308"/>
    </location>
</feature>
<dbReference type="InterPro" id="IPR055560">
    <property type="entry name" value="DUF7136"/>
</dbReference>
<reference evidence="4 5" key="1">
    <citation type="submission" date="2024-07" db="EMBL/GenBank/DDBJ databases">
        <title>Section-level genome sequencing and comparative genomics of Aspergillus sections Usti and Cavernicolus.</title>
        <authorList>
            <consortium name="Lawrence Berkeley National Laboratory"/>
            <person name="Nybo J.L."/>
            <person name="Vesth T.C."/>
            <person name="Theobald S."/>
            <person name="Frisvad J.C."/>
            <person name="Larsen T.O."/>
            <person name="Kjaerboelling I."/>
            <person name="Rothschild-Mancinelli K."/>
            <person name="Lyhne E.K."/>
            <person name="Kogle M.E."/>
            <person name="Barry K."/>
            <person name="Clum A."/>
            <person name="Na H."/>
            <person name="Ledsgaard L."/>
            <person name="Lin J."/>
            <person name="Lipzen A."/>
            <person name="Kuo A."/>
            <person name="Riley R."/>
            <person name="Mondo S."/>
            <person name="LaButti K."/>
            <person name="Haridas S."/>
            <person name="Pangalinan J."/>
            <person name="Salamov A.A."/>
            <person name="Simmons B.A."/>
            <person name="Magnuson J.K."/>
            <person name="Chen J."/>
            <person name="Drula E."/>
            <person name="Henrissat B."/>
            <person name="Wiebenga A."/>
            <person name="Lubbers R.J."/>
            <person name="Gomes A.C."/>
            <person name="Makela M.R."/>
            <person name="Stajich J."/>
            <person name="Grigoriev I.V."/>
            <person name="Mortensen U.H."/>
            <person name="De vries R.P."/>
            <person name="Baker S.E."/>
            <person name="Andersen M.R."/>
        </authorList>
    </citation>
    <scope>NUCLEOTIDE SEQUENCE [LARGE SCALE GENOMIC DNA]</scope>
    <source>
        <strain evidence="4 5">CBS 600.67</strain>
    </source>
</reference>
<evidence type="ECO:0000313" key="5">
    <source>
        <dbReference type="Proteomes" id="UP001610335"/>
    </source>
</evidence>
<gene>
    <name evidence="4" type="ORF">BDW59DRAFT_158281</name>
</gene>
<comment type="caution">
    <text evidence="4">The sequence shown here is derived from an EMBL/GenBank/DDBJ whole genome shotgun (WGS) entry which is preliminary data.</text>
</comment>
<accession>A0ABR4ISU4</accession>
<protein>
    <recommendedName>
        <fullName evidence="3">DUF7136 domain-containing protein</fullName>
    </recommendedName>
</protein>
<evidence type="ECO:0000256" key="1">
    <source>
        <dbReference type="SAM" id="MobiDB-lite"/>
    </source>
</evidence>
<feature type="compositionally biased region" description="Acidic residues" evidence="1">
    <location>
        <begin position="255"/>
        <end position="282"/>
    </location>
</feature>
<organism evidence="4 5">
    <name type="scientific">Aspergillus cavernicola</name>
    <dbReference type="NCBI Taxonomy" id="176166"/>
    <lineage>
        <taxon>Eukaryota</taxon>
        <taxon>Fungi</taxon>
        <taxon>Dikarya</taxon>
        <taxon>Ascomycota</taxon>
        <taxon>Pezizomycotina</taxon>
        <taxon>Eurotiomycetes</taxon>
        <taxon>Eurotiomycetidae</taxon>
        <taxon>Eurotiales</taxon>
        <taxon>Aspergillaceae</taxon>
        <taxon>Aspergillus</taxon>
        <taxon>Aspergillus subgen. Nidulantes</taxon>
    </lineage>
</organism>
<feature type="domain" description="DUF7136" evidence="3">
    <location>
        <begin position="26"/>
        <end position="208"/>
    </location>
</feature>
<sequence>MALIITFLASIWLAPAVIAAKADIDYPATIEVDLLFPRNETYNSNLTGIPVVLAVQNAQAAYAYEWSIAWRVFHATSSPSDSPSISGRSRSKFGENEFLYLFNDVAIVPMVGQNVVVILLNPGEFRLEWDYATTPCIPEGESSVYQTRTPIASGTHYFSIVDDGSGLDYDIPLDDCPIYGDSWAVESEEGCPISNDENDREGNPCAAKLETQEQVTCIWEYLTRRRNETETCLSAFERADPDWSMYYYPPFSDDGPSESDEPEGEDDSSSEDPDNSTIDDVDEDFAVSHRPLSLVLVVTAILAVAIAL</sequence>
<name>A0ABR4ISU4_9EURO</name>
<evidence type="ECO:0000259" key="3">
    <source>
        <dbReference type="Pfam" id="PF23584"/>
    </source>
</evidence>
<feature type="region of interest" description="Disordered" evidence="1">
    <location>
        <begin position="247"/>
        <end position="282"/>
    </location>
</feature>
<keyword evidence="5" id="KW-1185">Reference proteome</keyword>
<proteinExistence type="predicted"/>
<feature type="signal peptide" evidence="2">
    <location>
        <begin position="1"/>
        <end position="19"/>
    </location>
</feature>
<evidence type="ECO:0000256" key="2">
    <source>
        <dbReference type="SAM" id="SignalP"/>
    </source>
</evidence>